<dbReference type="PIRSF" id="PIRSF006305">
    <property type="entry name" value="Maf"/>
    <property type="match status" value="1"/>
</dbReference>
<evidence type="ECO:0000256" key="2">
    <source>
        <dbReference type="ARBA" id="ARBA00022801"/>
    </source>
</evidence>
<sequence length="204" mass="22164">MAVLDWSTSHETHTGMIILASSSPRRKELLQQIGVPFLVKVADVDETPMANERPYDYVLRLALAKATKVAADSDLPVLAADTTVVLNDRILGKPESEQHWREMLQAMSGQEQQVMTGIALVHPEGVEALVVTTYVRFRELPDSMIDAYIATGEGQDKAGGYGIQGMGAVLIRGIEGSYSNVVGLPLTEVSQLLQSAGLPFWVKT</sequence>
<comment type="cofactor">
    <cofactor evidence="1 4">
        <name>a divalent metal cation</name>
        <dbReference type="ChEBI" id="CHEBI:60240"/>
    </cofactor>
</comment>
<keyword evidence="3 4" id="KW-0546">Nucleotide metabolism</keyword>
<dbReference type="InterPro" id="IPR029001">
    <property type="entry name" value="ITPase-like_fam"/>
</dbReference>
<proteinExistence type="inferred from homology"/>
<gene>
    <name evidence="5" type="ORF">OUO13_04035</name>
</gene>
<dbReference type="EC" id="3.6.1.9" evidence="4"/>
<dbReference type="NCBIfam" id="TIGR00172">
    <property type="entry name" value="maf"/>
    <property type="match status" value="1"/>
</dbReference>
<dbReference type="Pfam" id="PF02545">
    <property type="entry name" value="Maf"/>
    <property type="match status" value="1"/>
</dbReference>
<comment type="subcellular location">
    <subcellularLocation>
        <location evidence="4">Cytoplasm</location>
    </subcellularLocation>
</comment>
<dbReference type="PANTHER" id="PTHR43213">
    <property type="entry name" value="BIFUNCTIONAL DTTP/UTP PYROPHOSPHATASE/METHYLTRANSFERASE PROTEIN-RELATED"/>
    <property type="match status" value="1"/>
</dbReference>
<reference evidence="5" key="1">
    <citation type="submission" date="2022-11" db="EMBL/GenBank/DDBJ databases">
        <title>Parathalassolutuus dongxingensis gen. nov., sp. nov., a novel member of family Oceanospirillaceae isolated from a coastal shrimp pond in Guangxi, China.</title>
        <authorList>
            <person name="Chen H."/>
        </authorList>
    </citation>
    <scope>NUCLEOTIDE SEQUENCE</scope>
    <source>
        <strain evidence="5">G-43</strain>
    </source>
</reference>
<protein>
    <recommendedName>
        <fullName evidence="4">dTTP/UTP pyrophosphatase</fullName>
        <shortName evidence="4">dTTPase/UTPase</shortName>
        <ecNumber evidence="4">3.6.1.9</ecNumber>
    </recommendedName>
    <alternativeName>
        <fullName evidence="4">Nucleoside triphosphate pyrophosphatase</fullName>
    </alternativeName>
    <alternativeName>
        <fullName evidence="4">Nucleotide pyrophosphatase</fullName>
        <shortName evidence="4">Nucleotide PPase</shortName>
    </alternativeName>
</protein>
<evidence type="ECO:0000313" key="6">
    <source>
        <dbReference type="Proteomes" id="UP001150830"/>
    </source>
</evidence>
<comment type="function">
    <text evidence="4">Nucleoside triphosphate pyrophosphatase that hydrolyzes dTTP and UTP. May have a dual role in cell division arrest and in preventing the incorporation of modified nucleotides into cellular nucleic acids.</text>
</comment>
<comment type="catalytic activity">
    <reaction evidence="4">
        <text>UTP + H2O = UMP + diphosphate + H(+)</text>
        <dbReference type="Rhea" id="RHEA:29395"/>
        <dbReference type="ChEBI" id="CHEBI:15377"/>
        <dbReference type="ChEBI" id="CHEBI:15378"/>
        <dbReference type="ChEBI" id="CHEBI:33019"/>
        <dbReference type="ChEBI" id="CHEBI:46398"/>
        <dbReference type="ChEBI" id="CHEBI:57865"/>
        <dbReference type="EC" id="3.6.1.9"/>
    </reaction>
</comment>
<comment type="caution">
    <text evidence="4">Lacks conserved residue(s) required for the propagation of feature annotation.</text>
</comment>
<feature type="site" description="Important for substrate specificity" evidence="4">
    <location>
        <position position="164"/>
    </location>
</feature>
<dbReference type="SUPFAM" id="SSF52972">
    <property type="entry name" value="ITPase-like"/>
    <property type="match status" value="1"/>
</dbReference>
<feature type="active site" description="Proton acceptor" evidence="4">
    <location>
        <position position="81"/>
    </location>
</feature>
<dbReference type="AlphaFoldDB" id="A0A9X3ECX4"/>
<keyword evidence="2 4" id="KW-0378">Hydrolase</keyword>
<evidence type="ECO:0000313" key="5">
    <source>
        <dbReference type="EMBL" id="MCY0964345.1"/>
    </source>
</evidence>
<organism evidence="5 6">
    <name type="scientific">Parathalassolituus penaei</name>
    <dbReference type="NCBI Taxonomy" id="2997323"/>
    <lineage>
        <taxon>Bacteria</taxon>
        <taxon>Pseudomonadati</taxon>
        <taxon>Pseudomonadota</taxon>
        <taxon>Gammaproteobacteria</taxon>
        <taxon>Oceanospirillales</taxon>
        <taxon>Oceanospirillaceae</taxon>
        <taxon>Parathalassolituus</taxon>
    </lineage>
</organism>
<evidence type="ECO:0000256" key="4">
    <source>
        <dbReference type="HAMAP-Rule" id="MF_00528"/>
    </source>
</evidence>
<feature type="site" description="Important for substrate specificity" evidence="4">
    <location>
        <position position="82"/>
    </location>
</feature>
<feature type="site" description="Important for substrate specificity" evidence="4">
    <location>
        <position position="25"/>
    </location>
</feature>
<accession>A0A9X3ECX4</accession>
<dbReference type="InterPro" id="IPR003697">
    <property type="entry name" value="Maf-like"/>
</dbReference>
<dbReference type="GO" id="GO:0009117">
    <property type="term" value="P:nucleotide metabolic process"/>
    <property type="evidence" value="ECO:0007669"/>
    <property type="project" value="UniProtKB-KW"/>
</dbReference>
<comment type="caution">
    <text evidence="5">The sequence shown here is derived from an EMBL/GenBank/DDBJ whole genome shotgun (WGS) entry which is preliminary data.</text>
</comment>
<evidence type="ECO:0000256" key="3">
    <source>
        <dbReference type="ARBA" id="ARBA00023080"/>
    </source>
</evidence>
<keyword evidence="4" id="KW-0963">Cytoplasm</keyword>
<dbReference type="CDD" id="cd00555">
    <property type="entry name" value="Maf"/>
    <property type="match status" value="1"/>
</dbReference>
<dbReference type="Gene3D" id="3.90.950.10">
    <property type="match status" value="1"/>
</dbReference>
<dbReference type="HAMAP" id="MF_00528">
    <property type="entry name" value="Maf"/>
    <property type="match status" value="1"/>
</dbReference>
<dbReference type="GO" id="GO:0047429">
    <property type="term" value="F:nucleoside triphosphate diphosphatase activity"/>
    <property type="evidence" value="ECO:0007669"/>
    <property type="project" value="UniProtKB-EC"/>
</dbReference>
<evidence type="ECO:0000256" key="1">
    <source>
        <dbReference type="ARBA" id="ARBA00001968"/>
    </source>
</evidence>
<name>A0A9X3ECX4_9GAMM</name>
<dbReference type="PANTHER" id="PTHR43213:SF5">
    <property type="entry name" value="BIFUNCTIONAL DTTP_UTP PYROPHOSPHATASE_METHYLTRANSFERASE PROTEIN-RELATED"/>
    <property type="match status" value="1"/>
</dbReference>
<dbReference type="GO" id="GO:0005737">
    <property type="term" value="C:cytoplasm"/>
    <property type="evidence" value="ECO:0007669"/>
    <property type="project" value="UniProtKB-SubCell"/>
</dbReference>
<dbReference type="Proteomes" id="UP001150830">
    <property type="component" value="Unassembled WGS sequence"/>
</dbReference>
<comment type="similarity">
    <text evidence="4">Belongs to the Maf family. YhdE subfamily.</text>
</comment>
<comment type="catalytic activity">
    <reaction evidence="4">
        <text>dTTP + H2O = dTMP + diphosphate + H(+)</text>
        <dbReference type="Rhea" id="RHEA:28534"/>
        <dbReference type="ChEBI" id="CHEBI:15377"/>
        <dbReference type="ChEBI" id="CHEBI:15378"/>
        <dbReference type="ChEBI" id="CHEBI:33019"/>
        <dbReference type="ChEBI" id="CHEBI:37568"/>
        <dbReference type="ChEBI" id="CHEBI:63528"/>
        <dbReference type="EC" id="3.6.1.9"/>
    </reaction>
</comment>
<keyword evidence="6" id="KW-1185">Reference proteome</keyword>
<dbReference type="EMBL" id="JAPNOA010000016">
    <property type="protein sequence ID" value="MCY0964345.1"/>
    <property type="molecule type" value="Genomic_DNA"/>
</dbReference>